<feature type="chain" id="PRO_5014521711" description="Leucine-rich repeat-containing N-terminal plant-type domain-containing protein" evidence="1">
    <location>
        <begin position="16"/>
        <end position="117"/>
    </location>
</feature>
<accession>A0A0R0I2V8</accession>
<dbReference type="Gramene" id="KRH33167">
    <property type="protein sequence ID" value="KRH33167"/>
    <property type="gene ID" value="GLYMA_10G103600"/>
</dbReference>
<dbReference type="SMR" id="A0A0R0I2V8"/>
<dbReference type="Gene3D" id="3.80.10.10">
    <property type="entry name" value="Ribonuclease Inhibitor"/>
    <property type="match status" value="1"/>
</dbReference>
<reference evidence="2 3" key="1">
    <citation type="journal article" date="2010" name="Nature">
        <title>Genome sequence of the palaeopolyploid soybean.</title>
        <authorList>
            <person name="Schmutz J."/>
            <person name="Cannon S.B."/>
            <person name="Schlueter J."/>
            <person name="Ma J."/>
            <person name="Mitros T."/>
            <person name="Nelson W."/>
            <person name="Hyten D.L."/>
            <person name="Song Q."/>
            <person name="Thelen J.J."/>
            <person name="Cheng J."/>
            <person name="Xu D."/>
            <person name="Hellsten U."/>
            <person name="May G.D."/>
            <person name="Yu Y."/>
            <person name="Sakurai T."/>
            <person name="Umezawa T."/>
            <person name="Bhattacharyya M.K."/>
            <person name="Sandhu D."/>
            <person name="Valliyodan B."/>
            <person name="Lindquist E."/>
            <person name="Peto M."/>
            <person name="Grant D."/>
            <person name="Shu S."/>
            <person name="Goodstein D."/>
            <person name="Barry K."/>
            <person name="Futrell-Griggs M."/>
            <person name="Abernathy B."/>
            <person name="Du J."/>
            <person name="Tian Z."/>
            <person name="Zhu L."/>
            <person name="Gill N."/>
            <person name="Joshi T."/>
            <person name="Libault M."/>
            <person name="Sethuraman A."/>
            <person name="Zhang X.-C."/>
            <person name="Shinozaki K."/>
            <person name="Nguyen H.T."/>
            <person name="Wing R.A."/>
            <person name="Cregan P."/>
            <person name="Specht J."/>
            <person name="Grimwood J."/>
            <person name="Rokhsar D."/>
            <person name="Stacey G."/>
            <person name="Shoemaker R.C."/>
            <person name="Jackson S.A."/>
        </authorList>
    </citation>
    <scope>NUCLEOTIDE SEQUENCE</scope>
    <source>
        <strain evidence="3">cv. Williams 82</strain>
        <tissue evidence="2">Callus</tissue>
    </source>
</reference>
<gene>
    <name evidence="2" type="ORF">GLYMA_10G103600</name>
</gene>
<dbReference type="InterPro" id="IPR001611">
    <property type="entry name" value="Leu-rich_rpt"/>
</dbReference>
<dbReference type="Proteomes" id="UP000008827">
    <property type="component" value="Chromosome 10"/>
</dbReference>
<evidence type="ECO:0000313" key="4">
    <source>
        <dbReference type="Proteomes" id="UP000008827"/>
    </source>
</evidence>
<feature type="signal peptide" evidence="1">
    <location>
        <begin position="1"/>
        <end position="15"/>
    </location>
</feature>
<dbReference type="InParanoid" id="A0A0R0I2V8"/>
<evidence type="ECO:0000256" key="1">
    <source>
        <dbReference type="SAM" id="SignalP"/>
    </source>
</evidence>
<dbReference type="Pfam" id="PF00560">
    <property type="entry name" value="LRR_1"/>
    <property type="match status" value="2"/>
</dbReference>
<protein>
    <recommendedName>
        <fullName evidence="5">Leucine-rich repeat-containing N-terminal plant-type domain-containing protein</fullName>
    </recommendedName>
</protein>
<reference evidence="3" key="2">
    <citation type="submission" date="2018-02" db="UniProtKB">
        <authorList>
            <consortium name="EnsemblPlants"/>
        </authorList>
    </citation>
    <scope>IDENTIFICATION</scope>
    <source>
        <strain evidence="3">Williams 82</strain>
    </source>
</reference>
<evidence type="ECO:0000313" key="3">
    <source>
        <dbReference type="EnsemblPlants" id="KRH33167"/>
    </source>
</evidence>
<keyword evidence="4" id="KW-1185">Reference proteome</keyword>
<dbReference type="EnsemblPlants" id="KRH33167">
    <property type="protein sequence ID" value="KRH33167"/>
    <property type="gene ID" value="GLYMA_10G103600"/>
</dbReference>
<dbReference type="EMBL" id="CM000843">
    <property type="protein sequence ID" value="KRH33167.1"/>
    <property type="molecule type" value="Genomic_DNA"/>
</dbReference>
<name>A0A0R0I2V8_SOYBN</name>
<dbReference type="InterPro" id="IPR032675">
    <property type="entry name" value="LRR_dom_sf"/>
</dbReference>
<reference evidence="2" key="3">
    <citation type="submission" date="2018-07" db="EMBL/GenBank/DDBJ databases">
        <title>WGS assembly of Glycine max.</title>
        <authorList>
            <person name="Schmutz J."/>
            <person name="Cannon S."/>
            <person name="Schlueter J."/>
            <person name="Ma J."/>
            <person name="Mitros T."/>
            <person name="Nelson W."/>
            <person name="Hyten D."/>
            <person name="Song Q."/>
            <person name="Thelen J."/>
            <person name="Cheng J."/>
            <person name="Xu D."/>
            <person name="Hellsten U."/>
            <person name="May G."/>
            <person name="Yu Y."/>
            <person name="Sakurai T."/>
            <person name="Umezawa T."/>
            <person name="Bhattacharyya M."/>
            <person name="Sandhu D."/>
            <person name="Valliyodan B."/>
            <person name="Lindquist E."/>
            <person name="Peto M."/>
            <person name="Grant D."/>
            <person name="Shu S."/>
            <person name="Goodstein D."/>
            <person name="Barry K."/>
            <person name="Futrell-Griggs M."/>
            <person name="Abernathy B."/>
            <person name="Du J."/>
            <person name="Tian Z."/>
            <person name="Zhu L."/>
            <person name="Gill N."/>
            <person name="Joshi T."/>
            <person name="Libault M."/>
            <person name="Sethuraman A."/>
            <person name="Zhang X."/>
            <person name="Shinozaki K."/>
            <person name="Nguyen H."/>
            <person name="Wing R."/>
            <person name="Cregan P."/>
            <person name="Specht J."/>
            <person name="Grimwood J."/>
            <person name="Rokhsar D."/>
            <person name="Stacey G."/>
            <person name="Shoemaker R."/>
            <person name="Jackson S."/>
        </authorList>
    </citation>
    <scope>NUCLEOTIDE SEQUENCE</scope>
    <source>
        <tissue evidence="2">Callus</tissue>
    </source>
</reference>
<evidence type="ECO:0008006" key="5">
    <source>
        <dbReference type="Google" id="ProtNLM"/>
    </source>
</evidence>
<dbReference type="SUPFAM" id="SSF52058">
    <property type="entry name" value="L domain-like"/>
    <property type="match status" value="1"/>
</dbReference>
<sequence>MLVAFSVNLVSVNLCLWVLSPRNKLYYLLSYKSSEFLHGMPTIQIAVPGKVSLTCGEAHSHQTQSFEVLELSNNDFHRMIPPAFGNNLFYLEYLDLYLNKLEGSIPPELGALRRLKT</sequence>
<organism evidence="2">
    <name type="scientific">Glycine max</name>
    <name type="common">Soybean</name>
    <name type="synonym">Glycine hispida</name>
    <dbReference type="NCBI Taxonomy" id="3847"/>
    <lineage>
        <taxon>Eukaryota</taxon>
        <taxon>Viridiplantae</taxon>
        <taxon>Streptophyta</taxon>
        <taxon>Embryophyta</taxon>
        <taxon>Tracheophyta</taxon>
        <taxon>Spermatophyta</taxon>
        <taxon>Magnoliopsida</taxon>
        <taxon>eudicotyledons</taxon>
        <taxon>Gunneridae</taxon>
        <taxon>Pentapetalae</taxon>
        <taxon>rosids</taxon>
        <taxon>fabids</taxon>
        <taxon>Fabales</taxon>
        <taxon>Fabaceae</taxon>
        <taxon>Papilionoideae</taxon>
        <taxon>50 kb inversion clade</taxon>
        <taxon>NPAAA clade</taxon>
        <taxon>indigoferoid/millettioid clade</taxon>
        <taxon>Phaseoleae</taxon>
        <taxon>Glycine</taxon>
        <taxon>Glycine subgen. Soja</taxon>
    </lineage>
</organism>
<proteinExistence type="predicted"/>
<evidence type="ECO:0000313" key="2">
    <source>
        <dbReference type="EMBL" id="KRH33167.1"/>
    </source>
</evidence>
<keyword evidence="1" id="KW-0732">Signal</keyword>
<dbReference type="AlphaFoldDB" id="A0A0R0I2V8"/>